<dbReference type="EMBL" id="DF967972">
    <property type="protein sequence ID" value="GAP13919.1"/>
    <property type="molecule type" value="Genomic_DNA"/>
</dbReference>
<organism evidence="2">
    <name type="scientific">Longilinea arvoryzae</name>
    <dbReference type="NCBI Taxonomy" id="360412"/>
    <lineage>
        <taxon>Bacteria</taxon>
        <taxon>Bacillati</taxon>
        <taxon>Chloroflexota</taxon>
        <taxon>Anaerolineae</taxon>
        <taxon>Anaerolineales</taxon>
        <taxon>Anaerolineaceae</taxon>
        <taxon>Longilinea</taxon>
    </lineage>
</organism>
<dbReference type="InterPro" id="IPR000639">
    <property type="entry name" value="Epox_hydrolase-like"/>
</dbReference>
<evidence type="ECO:0000313" key="2">
    <source>
        <dbReference type="EMBL" id="GAP13919.1"/>
    </source>
</evidence>
<name>A0A0S7B8S4_9CHLR</name>
<feature type="domain" description="AB hydrolase-1" evidence="1">
    <location>
        <begin position="21"/>
        <end position="248"/>
    </location>
</feature>
<dbReference type="GO" id="GO:0016787">
    <property type="term" value="F:hydrolase activity"/>
    <property type="evidence" value="ECO:0007669"/>
    <property type="project" value="UniProtKB-KW"/>
</dbReference>
<gene>
    <name evidence="2" type="ORF">LARV_01678</name>
</gene>
<evidence type="ECO:0000313" key="3">
    <source>
        <dbReference type="Proteomes" id="UP000055060"/>
    </source>
</evidence>
<protein>
    <submittedName>
        <fullName evidence="2">Predicted hydrolase</fullName>
    </submittedName>
</protein>
<keyword evidence="2" id="KW-0378">Hydrolase</keyword>
<dbReference type="STRING" id="360412.LARV_01678"/>
<dbReference type="InterPro" id="IPR029058">
    <property type="entry name" value="AB_hydrolase_fold"/>
</dbReference>
<dbReference type="Proteomes" id="UP000055060">
    <property type="component" value="Unassembled WGS sequence"/>
</dbReference>
<sequence length="264" mass="28518">MTLSVTDGTLAYEDTGSGPLIVCIPGMGDLRSQFRFLTPLLVASGYRVVALDLRGHGESSTHWKDYSIASIGADLLALLQRLDAGPAVIIANSMAAGSAVLAAVEGPQWVRGLVLLDPAVRGEPNRAWQLLLGVLFARPWGPAAWGRYYTSLYPGRKPADLENHLAAIRLNLQQPGRMEALQQLMIAPQTFAAANLGKAHVPALVIMGSRDPDFKQPEKEAGWVAQALDAQYQMVPGAGHYPHVEMPEITSPYILSFLSGLDRR</sequence>
<reference evidence="2" key="1">
    <citation type="submission" date="2015-07" db="EMBL/GenBank/DDBJ databases">
        <title>Draft Genome Sequences of Anaerolinea thermolimosa IMO-1, Bellilinea caldifistulae GOMI-1, Leptolinea tardivitalis YMTK-2, Levilinea saccharolytica KIBI-1,Longilinea arvoryzae KOME-1, Previously Described as Members of the Anaerolineaceae (Chloroflexi).</title>
        <authorList>
            <person name="Sekiguchi Y."/>
            <person name="Ohashi A."/>
            <person name="Matsuura N."/>
            <person name="Tourlousse M.D."/>
        </authorList>
    </citation>
    <scope>NUCLEOTIDE SEQUENCE [LARGE SCALE GENOMIC DNA]</scope>
    <source>
        <strain evidence="2">KOME-1</strain>
    </source>
</reference>
<keyword evidence="3" id="KW-1185">Reference proteome</keyword>
<accession>A0A0S7B8S4</accession>
<evidence type="ECO:0000259" key="1">
    <source>
        <dbReference type="Pfam" id="PF12697"/>
    </source>
</evidence>
<dbReference type="RefSeq" id="WP_075075167.1">
    <property type="nucleotide sequence ID" value="NZ_DF967972.1"/>
</dbReference>
<dbReference type="PRINTS" id="PR00412">
    <property type="entry name" value="EPOXHYDRLASE"/>
</dbReference>
<dbReference type="AlphaFoldDB" id="A0A0S7B8S4"/>
<dbReference type="SUPFAM" id="SSF53474">
    <property type="entry name" value="alpha/beta-Hydrolases"/>
    <property type="match status" value="1"/>
</dbReference>
<dbReference type="PANTHER" id="PTHR46438">
    <property type="entry name" value="ALPHA/BETA-HYDROLASES SUPERFAMILY PROTEIN"/>
    <property type="match status" value="1"/>
</dbReference>
<dbReference type="PRINTS" id="PR00111">
    <property type="entry name" value="ABHYDROLASE"/>
</dbReference>
<dbReference type="Pfam" id="PF12697">
    <property type="entry name" value="Abhydrolase_6"/>
    <property type="match status" value="1"/>
</dbReference>
<proteinExistence type="predicted"/>
<dbReference type="Gene3D" id="3.40.50.1820">
    <property type="entry name" value="alpha/beta hydrolase"/>
    <property type="match status" value="1"/>
</dbReference>
<dbReference type="PANTHER" id="PTHR46438:SF11">
    <property type="entry name" value="LIPASE-RELATED"/>
    <property type="match status" value="1"/>
</dbReference>
<dbReference type="InterPro" id="IPR000073">
    <property type="entry name" value="AB_hydrolase_1"/>
</dbReference>